<dbReference type="SUPFAM" id="SSF55874">
    <property type="entry name" value="ATPase domain of HSP90 chaperone/DNA topoisomerase II/histidine kinase"/>
    <property type="match status" value="1"/>
</dbReference>
<accession>A0A238WT86</accession>
<dbReference type="Proteomes" id="UP000198348">
    <property type="component" value="Unassembled WGS sequence"/>
</dbReference>
<dbReference type="CDD" id="cd16917">
    <property type="entry name" value="HATPase_UhpB-NarQ-NarX-like"/>
    <property type="match status" value="1"/>
</dbReference>
<keyword evidence="14" id="KW-1185">Reference proteome</keyword>
<name>A0A238WT86_9PSEU</name>
<dbReference type="GO" id="GO:0016020">
    <property type="term" value="C:membrane"/>
    <property type="evidence" value="ECO:0007669"/>
    <property type="project" value="InterPro"/>
</dbReference>
<gene>
    <name evidence="13" type="ORF">SAMN06265360_107178</name>
</gene>
<dbReference type="Gene3D" id="1.20.5.1930">
    <property type="match status" value="1"/>
</dbReference>
<keyword evidence="3" id="KW-0597">Phosphoprotein</keyword>
<evidence type="ECO:0000256" key="7">
    <source>
        <dbReference type="ARBA" id="ARBA00022840"/>
    </source>
</evidence>
<proteinExistence type="predicted"/>
<evidence type="ECO:0000256" key="5">
    <source>
        <dbReference type="ARBA" id="ARBA00022741"/>
    </source>
</evidence>
<keyword evidence="4" id="KW-0808">Transferase</keyword>
<dbReference type="Gene3D" id="3.30.565.10">
    <property type="entry name" value="Histidine kinase-like ATPase, C-terminal domain"/>
    <property type="match status" value="1"/>
</dbReference>
<evidence type="ECO:0000256" key="8">
    <source>
        <dbReference type="ARBA" id="ARBA00023012"/>
    </source>
</evidence>
<feature type="domain" description="Histidine kinase/HSP90-like ATPase" evidence="10">
    <location>
        <begin position="298"/>
        <end position="379"/>
    </location>
</feature>
<evidence type="ECO:0000256" key="9">
    <source>
        <dbReference type="SAM" id="Phobius"/>
    </source>
</evidence>
<evidence type="ECO:0000256" key="6">
    <source>
        <dbReference type="ARBA" id="ARBA00022777"/>
    </source>
</evidence>
<dbReference type="InterPro" id="IPR025828">
    <property type="entry name" value="Put_sensor_dom"/>
</dbReference>
<dbReference type="InterPro" id="IPR011712">
    <property type="entry name" value="Sig_transdc_His_kin_sub3_dim/P"/>
</dbReference>
<dbReference type="Pfam" id="PF13796">
    <property type="entry name" value="Sensor"/>
    <property type="match status" value="1"/>
</dbReference>
<feature type="domain" description="Putative sensor" evidence="12">
    <location>
        <begin position="24"/>
        <end position="131"/>
    </location>
</feature>
<dbReference type="InterPro" id="IPR003594">
    <property type="entry name" value="HATPase_dom"/>
</dbReference>
<feature type="transmembrane region" description="Helical" evidence="9">
    <location>
        <begin position="21"/>
        <end position="45"/>
    </location>
</feature>
<keyword evidence="7" id="KW-0067">ATP-binding</keyword>
<dbReference type="Pfam" id="PF02518">
    <property type="entry name" value="HATPase_c"/>
    <property type="match status" value="1"/>
</dbReference>
<dbReference type="GO" id="GO:0000155">
    <property type="term" value="F:phosphorelay sensor kinase activity"/>
    <property type="evidence" value="ECO:0007669"/>
    <property type="project" value="InterPro"/>
</dbReference>
<dbReference type="AlphaFoldDB" id="A0A238WT86"/>
<dbReference type="EMBL" id="FZNW01000007">
    <property type="protein sequence ID" value="SNR49573.1"/>
    <property type="molecule type" value="Genomic_DNA"/>
</dbReference>
<dbReference type="InterPro" id="IPR050482">
    <property type="entry name" value="Sensor_HK_TwoCompSys"/>
</dbReference>
<keyword evidence="9" id="KW-0472">Membrane</keyword>
<keyword evidence="6 13" id="KW-0418">Kinase</keyword>
<evidence type="ECO:0000256" key="3">
    <source>
        <dbReference type="ARBA" id="ARBA00022553"/>
    </source>
</evidence>
<evidence type="ECO:0000259" key="10">
    <source>
        <dbReference type="Pfam" id="PF02518"/>
    </source>
</evidence>
<comment type="catalytic activity">
    <reaction evidence="1">
        <text>ATP + protein L-histidine = ADP + protein N-phospho-L-histidine.</text>
        <dbReference type="EC" id="2.7.13.3"/>
    </reaction>
</comment>
<dbReference type="EC" id="2.7.13.3" evidence="2"/>
<evidence type="ECO:0000313" key="14">
    <source>
        <dbReference type="Proteomes" id="UP000198348"/>
    </source>
</evidence>
<dbReference type="Pfam" id="PF07730">
    <property type="entry name" value="HisKA_3"/>
    <property type="match status" value="1"/>
</dbReference>
<dbReference type="OrthoDB" id="5242012at2"/>
<evidence type="ECO:0000259" key="11">
    <source>
        <dbReference type="Pfam" id="PF07730"/>
    </source>
</evidence>
<feature type="transmembrane region" description="Helical" evidence="9">
    <location>
        <begin position="51"/>
        <end position="70"/>
    </location>
</feature>
<keyword evidence="9" id="KW-1133">Transmembrane helix</keyword>
<dbReference type="GO" id="GO:0005524">
    <property type="term" value="F:ATP binding"/>
    <property type="evidence" value="ECO:0007669"/>
    <property type="project" value="UniProtKB-KW"/>
</dbReference>
<dbReference type="GO" id="GO:0046983">
    <property type="term" value="F:protein dimerization activity"/>
    <property type="evidence" value="ECO:0007669"/>
    <property type="project" value="InterPro"/>
</dbReference>
<evidence type="ECO:0000313" key="13">
    <source>
        <dbReference type="EMBL" id="SNR49573.1"/>
    </source>
</evidence>
<reference evidence="13 14" key="1">
    <citation type="submission" date="2017-06" db="EMBL/GenBank/DDBJ databases">
        <authorList>
            <person name="Kim H.J."/>
            <person name="Triplett B.A."/>
        </authorList>
    </citation>
    <scope>NUCLEOTIDE SEQUENCE [LARGE SCALE GENOMIC DNA]</scope>
    <source>
        <strain evidence="13 14">DSM 45207</strain>
    </source>
</reference>
<organism evidence="13 14">
    <name type="scientific">Haloechinothrix alba</name>
    <dbReference type="NCBI Taxonomy" id="664784"/>
    <lineage>
        <taxon>Bacteria</taxon>
        <taxon>Bacillati</taxon>
        <taxon>Actinomycetota</taxon>
        <taxon>Actinomycetes</taxon>
        <taxon>Pseudonocardiales</taxon>
        <taxon>Pseudonocardiaceae</taxon>
        <taxon>Haloechinothrix</taxon>
    </lineage>
</organism>
<evidence type="ECO:0000259" key="12">
    <source>
        <dbReference type="Pfam" id="PF13796"/>
    </source>
</evidence>
<dbReference type="PANTHER" id="PTHR24421:SF10">
    <property type="entry name" value="NITRATE_NITRITE SENSOR PROTEIN NARQ"/>
    <property type="match status" value="1"/>
</dbReference>
<evidence type="ECO:0000256" key="4">
    <source>
        <dbReference type="ARBA" id="ARBA00022679"/>
    </source>
</evidence>
<dbReference type="InterPro" id="IPR036890">
    <property type="entry name" value="HATPase_C_sf"/>
</dbReference>
<dbReference type="PANTHER" id="PTHR24421">
    <property type="entry name" value="NITRATE/NITRITE SENSOR PROTEIN NARX-RELATED"/>
    <property type="match status" value="1"/>
</dbReference>
<feature type="transmembrane region" description="Helical" evidence="9">
    <location>
        <begin position="114"/>
        <end position="137"/>
    </location>
</feature>
<keyword evidence="8" id="KW-0902">Two-component regulatory system</keyword>
<protein>
    <recommendedName>
        <fullName evidence="2">histidine kinase</fullName>
        <ecNumber evidence="2">2.7.13.3</ecNumber>
    </recommendedName>
</protein>
<dbReference type="RefSeq" id="WP_089300994.1">
    <property type="nucleotide sequence ID" value="NZ_FZNW01000007.1"/>
</dbReference>
<keyword evidence="9" id="KW-0812">Transmembrane</keyword>
<evidence type="ECO:0000256" key="2">
    <source>
        <dbReference type="ARBA" id="ARBA00012438"/>
    </source>
</evidence>
<sequence length="382" mass="40693">MTAVRDGTESGQLRRPRAVAATTFLVASFPIRLGHFVAITVLTLVGIATTVIWVGVPILMATTALVRYLADRERQWVRTLLDAPLPPVTRIPESGGPVQRWRTRLTDPSTWRDLAYLLLAFPLGVLELVVGLAGIVLVPVGVWVTPGLAWLHGRMAMALLGPDTSRRLAAKAQRLQASRARGVNAAESERRRIERDLHDGAQQRLVSLAMNLGRARAKMSTDPDAARDLVDDAHANAKTAVTELRDLARGIYPAVLADRGLDAAASELAASCPVPVEISVDEAVVTPRPPSAVETCAYFIVGEALTNVAKHSGANRARVRIERDSQAVVVEITDDGAGGAQLHQGHGLSGLADRAAAIDGTVTAHSPPGGPTTIRTVLPCVW</sequence>
<keyword evidence="5" id="KW-0547">Nucleotide-binding</keyword>
<evidence type="ECO:0000256" key="1">
    <source>
        <dbReference type="ARBA" id="ARBA00000085"/>
    </source>
</evidence>
<feature type="domain" description="Signal transduction histidine kinase subgroup 3 dimerisation and phosphoacceptor" evidence="11">
    <location>
        <begin position="189"/>
        <end position="255"/>
    </location>
</feature>